<evidence type="ECO:0000313" key="2">
    <source>
        <dbReference type="EMBL" id="PIR88171.1"/>
    </source>
</evidence>
<organism evidence="2 3">
    <name type="scientific">Candidatus Harrisonbacteria bacterium CG10_big_fil_rev_8_21_14_0_10_45_28</name>
    <dbReference type="NCBI Taxonomy" id="1974586"/>
    <lineage>
        <taxon>Bacteria</taxon>
        <taxon>Candidatus Harrisoniibacteriota</taxon>
    </lineage>
</organism>
<evidence type="ECO:0000256" key="1">
    <source>
        <dbReference type="SAM" id="Coils"/>
    </source>
</evidence>
<dbReference type="Proteomes" id="UP000230903">
    <property type="component" value="Unassembled WGS sequence"/>
</dbReference>
<protein>
    <recommendedName>
        <fullName evidence="4">Septum formation initiator</fullName>
    </recommendedName>
</protein>
<name>A0A2H0UP67_9BACT</name>
<accession>A0A2H0UP67</accession>
<evidence type="ECO:0000313" key="3">
    <source>
        <dbReference type="Proteomes" id="UP000230903"/>
    </source>
</evidence>
<feature type="coiled-coil region" evidence="1">
    <location>
        <begin position="41"/>
        <end position="68"/>
    </location>
</feature>
<gene>
    <name evidence="2" type="ORF">COU10_00660</name>
</gene>
<reference evidence="3" key="1">
    <citation type="submission" date="2017-09" db="EMBL/GenBank/DDBJ databases">
        <title>Depth-based differentiation of microbial function through sediment-hosted aquifers and enrichment of novel symbionts in the deep terrestrial subsurface.</title>
        <authorList>
            <person name="Probst A.J."/>
            <person name="Ladd B."/>
            <person name="Jarett J.K."/>
            <person name="Geller-Mcgrath D.E."/>
            <person name="Sieber C.M.K."/>
            <person name="Emerson J.B."/>
            <person name="Anantharaman K."/>
            <person name="Thomas B.C."/>
            <person name="Malmstrom R."/>
            <person name="Stieglmeier M."/>
            <person name="Klingl A."/>
            <person name="Woyke T."/>
            <person name="Ryan C.M."/>
            <person name="Banfield J.F."/>
        </authorList>
    </citation>
    <scope>NUCLEOTIDE SEQUENCE [LARGE SCALE GENOMIC DNA]</scope>
</reference>
<dbReference type="AlphaFoldDB" id="A0A2H0UP67"/>
<proteinExistence type="predicted"/>
<sequence>MRFFVVTFLVVVMIFLASQFFALNNERGEYVEQVEANSVETRILEIENKELKEDLEFYQDDKNLSKELRAQFNYHEPGEELLILVPGKEE</sequence>
<comment type="caution">
    <text evidence="2">The sequence shown here is derived from an EMBL/GenBank/DDBJ whole genome shotgun (WGS) entry which is preliminary data.</text>
</comment>
<evidence type="ECO:0008006" key="4">
    <source>
        <dbReference type="Google" id="ProtNLM"/>
    </source>
</evidence>
<keyword evidence="1" id="KW-0175">Coiled coil</keyword>
<dbReference type="EMBL" id="PFBC01000011">
    <property type="protein sequence ID" value="PIR88171.1"/>
    <property type="molecule type" value="Genomic_DNA"/>
</dbReference>